<keyword evidence="1" id="KW-0812">Transmembrane</keyword>
<dbReference type="Proteomes" id="UP000029981">
    <property type="component" value="Chromosome 4"/>
</dbReference>
<keyword evidence="1" id="KW-1133">Transmembrane helix</keyword>
<dbReference type="EMBL" id="CM002925">
    <property type="protein sequence ID" value="KGN53119.1"/>
    <property type="molecule type" value="Genomic_DNA"/>
</dbReference>
<proteinExistence type="predicted"/>
<reference evidence="2 3" key="1">
    <citation type="journal article" date="2009" name="Nat. Genet.">
        <title>The genome of the cucumber, Cucumis sativus L.</title>
        <authorList>
            <person name="Huang S."/>
            <person name="Li R."/>
            <person name="Zhang Z."/>
            <person name="Li L."/>
            <person name="Gu X."/>
            <person name="Fan W."/>
            <person name="Lucas W.J."/>
            <person name="Wang X."/>
            <person name="Xie B."/>
            <person name="Ni P."/>
            <person name="Ren Y."/>
            <person name="Zhu H."/>
            <person name="Li J."/>
            <person name="Lin K."/>
            <person name="Jin W."/>
            <person name="Fei Z."/>
            <person name="Li G."/>
            <person name="Staub J."/>
            <person name="Kilian A."/>
            <person name="van der Vossen E.A."/>
            <person name="Wu Y."/>
            <person name="Guo J."/>
            <person name="He J."/>
            <person name="Jia Z."/>
            <person name="Ren Y."/>
            <person name="Tian G."/>
            <person name="Lu Y."/>
            <person name="Ruan J."/>
            <person name="Qian W."/>
            <person name="Wang M."/>
            <person name="Huang Q."/>
            <person name="Li B."/>
            <person name="Xuan Z."/>
            <person name="Cao J."/>
            <person name="Asan"/>
            <person name="Wu Z."/>
            <person name="Zhang J."/>
            <person name="Cai Q."/>
            <person name="Bai Y."/>
            <person name="Zhao B."/>
            <person name="Han Y."/>
            <person name="Li Y."/>
            <person name="Li X."/>
            <person name="Wang S."/>
            <person name="Shi Q."/>
            <person name="Liu S."/>
            <person name="Cho W.K."/>
            <person name="Kim J.Y."/>
            <person name="Xu Y."/>
            <person name="Heller-Uszynska K."/>
            <person name="Miao H."/>
            <person name="Cheng Z."/>
            <person name="Zhang S."/>
            <person name="Wu J."/>
            <person name="Yang Y."/>
            <person name="Kang H."/>
            <person name="Li M."/>
            <person name="Liang H."/>
            <person name="Ren X."/>
            <person name="Shi Z."/>
            <person name="Wen M."/>
            <person name="Jian M."/>
            <person name="Yang H."/>
            <person name="Zhang G."/>
            <person name="Yang Z."/>
            <person name="Chen R."/>
            <person name="Liu S."/>
            <person name="Li J."/>
            <person name="Ma L."/>
            <person name="Liu H."/>
            <person name="Zhou Y."/>
            <person name="Zhao J."/>
            <person name="Fang X."/>
            <person name="Li G."/>
            <person name="Fang L."/>
            <person name="Li Y."/>
            <person name="Liu D."/>
            <person name="Zheng H."/>
            <person name="Zhang Y."/>
            <person name="Qin N."/>
            <person name="Li Z."/>
            <person name="Yang G."/>
            <person name="Yang S."/>
            <person name="Bolund L."/>
            <person name="Kristiansen K."/>
            <person name="Zheng H."/>
            <person name="Li S."/>
            <person name="Zhang X."/>
            <person name="Yang H."/>
            <person name="Wang J."/>
            <person name="Sun R."/>
            <person name="Zhang B."/>
            <person name="Jiang S."/>
            <person name="Wang J."/>
            <person name="Du Y."/>
            <person name="Li S."/>
        </authorList>
    </citation>
    <scope>NUCLEOTIDE SEQUENCE [LARGE SCALE GENOMIC DNA]</scope>
    <source>
        <strain evidence="3">cv. 9930</strain>
    </source>
</reference>
<protein>
    <submittedName>
        <fullName evidence="2">Uncharacterized protein</fullName>
    </submittedName>
</protein>
<evidence type="ECO:0000313" key="2">
    <source>
        <dbReference type="EMBL" id="KGN53119.1"/>
    </source>
</evidence>
<reference evidence="2 3" key="2">
    <citation type="journal article" date="2009" name="PLoS ONE">
        <title>An integrated genetic and cytogenetic map of the cucumber genome.</title>
        <authorList>
            <person name="Ren Y."/>
            <person name="Zhang Z."/>
            <person name="Liu J."/>
            <person name="Staub J.E."/>
            <person name="Han Y."/>
            <person name="Cheng Z."/>
            <person name="Li X."/>
            <person name="Lu J."/>
            <person name="Miao H."/>
            <person name="Kang H."/>
            <person name="Xie B."/>
            <person name="Gu X."/>
            <person name="Wang X."/>
            <person name="Du Y."/>
            <person name="Jin W."/>
            <person name="Huang S."/>
        </authorList>
    </citation>
    <scope>NUCLEOTIDE SEQUENCE [LARGE SCALE GENOMIC DNA]</scope>
    <source>
        <strain evidence="3">cv. 9930</strain>
    </source>
</reference>
<organism evidence="2 3">
    <name type="scientific">Cucumis sativus</name>
    <name type="common">Cucumber</name>
    <dbReference type="NCBI Taxonomy" id="3659"/>
    <lineage>
        <taxon>Eukaryota</taxon>
        <taxon>Viridiplantae</taxon>
        <taxon>Streptophyta</taxon>
        <taxon>Embryophyta</taxon>
        <taxon>Tracheophyta</taxon>
        <taxon>Spermatophyta</taxon>
        <taxon>Magnoliopsida</taxon>
        <taxon>eudicotyledons</taxon>
        <taxon>Gunneridae</taxon>
        <taxon>Pentapetalae</taxon>
        <taxon>rosids</taxon>
        <taxon>fabids</taxon>
        <taxon>Cucurbitales</taxon>
        <taxon>Cucurbitaceae</taxon>
        <taxon>Benincaseae</taxon>
        <taxon>Cucumis</taxon>
    </lineage>
</organism>
<accession>A0A0A0KW75</accession>
<reference evidence="2 3" key="4">
    <citation type="journal article" date="2011" name="BMC Genomics">
        <title>RNA-Seq improves annotation of protein-coding genes in the cucumber genome.</title>
        <authorList>
            <person name="Li Z."/>
            <person name="Zhang Z."/>
            <person name="Yan P."/>
            <person name="Huang S."/>
            <person name="Fei Z."/>
            <person name="Lin K."/>
        </authorList>
    </citation>
    <scope>NUCLEOTIDE SEQUENCE [LARGE SCALE GENOMIC DNA]</scope>
    <source>
        <strain evidence="3">cv. 9930</strain>
    </source>
</reference>
<reference evidence="2 3" key="3">
    <citation type="journal article" date="2010" name="BMC Genomics">
        <title>Transcriptome sequencing and comparative analysis of cucumber flowers with different sex types.</title>
        <authorList>
            <person name="Guo S."/>
            <person name="Zheng Y."/>
            <person name="Joung J.G."/>
            <person name="Liu S."/>
            <person name="Zhang Z."/>
            <person name="Crasta O.R."/>
            <person name="Sobral B.W."/>
            <person name="Xu Y."/>
            <person name="Huang S."/>
            <person name="Fei Z."/>
        </authorList>
    </citation>
    <scope>NUCLEOTIDE SEQUENCE [LARGE SCALE GENOMIC DNA]</scope>
    <source>
        <strain evidence="3">cv. 9930</strain>
    </source>
</reference>
<name>A0A0A0KW75_CUCSA</name>
<keyword evidence="3" id="KW-1185">Reference proteome</keyword>
<dbReference type="OMA" id="PHHDQRE"/>
<dbReference type="AlphaFoldDB" id="A0A0A0KW75"/>
<feature type="transmembrane region" description="Helical" evidence="1">
    <location>
        <begin position="73"/>
        <end position="95"/>
    </location>
</feature>
<dbReference type="eggNOG" id="KOG4658">
    <property type="taxonomic scope" value="Eukaryota"/>
</dbReference>
<evidence type="ECO:0000256" key="1">
    <source>
        <dbReference type="SAM" id="Phobius"/>
    </source>
</evidence>
<gene>
    <name evidence="2" type="ORF">Csa_4G017070</name>
</gene>
<keyword evidence="1" id="KW-0472">Membrane</keyword>
<evidence type="ECO:0000313" key="3">
    <source>
        <dbReference type="Proteomes" id="UP000029981"/>
    </source>
</evidence>
<sequence>MQGDDANRRRHDRDFWHSRQAFLKSYNLSNGYRRDDGLKGKMKRTMKELNRSTSRMVGGICEDMAKRKFGIRVYRLTISLPSMVFMTVRCFLPSFRNKENTLQTYSY</sequence>
<dbReference type="Gramene" id="KGN53119">
    <property type="protein sequence ID" value="KGN53119"/>
    <property type="gene ID" value="Csa_4G017070"/>
</dbReference>